<proteinExistence type="predicted"/>
<dbReference type="InterPro" id="IPR050680">
    <property type="entry name" value="YpeA/RimI_acetyltransf"/>
</dbReference>
<dbReference type="Gene3D" id="3.40.630.30">
    <property type="match status" value="2"/>
</dbReference>
<dbReference type="PROSITE" id="PS51186">
    <property type="entry name" value="GNAT"/>
    <property type="match status" value="1"/>
</dbReference>
<accession>A0A7U0N7H4</accession>
<dbReference type="Pfam" id="PF00583">
    <property type="entry name" value="Acetyltransf_1"/>
    <property type="match status" value="1"/>
</dbReference>
<dbReference type="PANTHER" id="PTHR43420:SF44">
    <property type="entry name" value="ACETYLTRANSFERASE YPEA"/>
    <property type="match status" value="1"/>
</dbReference>
<evidence type="ECO:0000256" key="2">
    <source>
        <dbReference type="ARBA" id="ARBA00023315"/>
    </source>
</evidence>
<name>A0A7U0N7H4_SERPR</name>
<dbReference type="RefSeq" id="WP_207975837.1">
    <property type="nucleotide sequence ID" value="NZ_CP068391.1"/>
</dbReference>
<dbReference type="SUPFAM" id="SSF55729">
    <property type="entry name" value="Acyl-CoA N-acyltransferases (Nat)"/>
    <property type="match status" value="2"/>
</dbReference>
<dbReference type="EMBL" id="CP068391">
    <property type="protein sequence ID" value="QQX53954.1"/>
    <property type="molecule type" value="Genomic_DNA"/>
</dbReference>
<dbReference type="Proteomes" id="UP000596176">
    <property type="component" value="Chromosome"/>
</dbReference>
<dbReference type="GO" id="GO:0016747">
    <property type="term" value="F:acyltransferase activity, transferring groups other than amino-acyl groups"/>
    <property type="evidence" value="ECO:0007669"/>
    <property type="project" value="InterPro"/>
</dbReference>
<protein>
    <submittedName>
        <fullName evidence="4">GNAT family N-acetyltransferase</fullName>
    </submittedName>
</protein>
<sequence>MPNTSPFEYHSALRYSSDELAQILCHCFENYIVRFVIDGDTFARRFGAEDLSLNDSIIVTHQQQPVALALISRRGLHSRVSALSIRPEMRGKGLGKALMQRIVADARERGDRQLSLEVIEGNDPAIALYHQAGLRIVGTLTGHQAGEQAAAEIVPLQEIDPLFVSHRLTAEGATSLPWLIAPESLFKLPGKPYAFTLGQHQAYAVVQVGADKCFLRMIYVPPQHRSQGHARAMLTALQAKFSPLPLVANVYVPEVAAPFFDRLGWQQDPLRQFEMTMNLETPQ</sequence>
<feature type="domain" description="N-acetyltransferase" evidence="3">
    <location>
        <begin position="7"/>
        <end position="157"/>
    </location>
</feature>
<dbReference type="InterPro" id="IPR000182">
    <property type="entry name" value="GNAT_dom"/>
</dbReference>
<evidence type="ECO:0000256" key="1">
    <source>
        <dbReference type="ARBA" id="ARBA00022679"/>
    </source>
</evidence>
<dbReference type="PANTHER" id="PTHR43420">
    <property type="entry name" value="ACETYLTRANSFERASE"/>
    <property type="match status" value="1"/>
</dbReference>
<gene>
    <name evidence="4" type="ORF">JKX24_02655</name>
</gene>
<reference evidence="4 5" key="1">
    <citation type="submission" date="2021-01" db="EMBL/GenBank/DDBJ databases">
        <title>Chromosome sequence of Serratia proteamaculans strain 94 rif-r, isolated from spoiled beef.</title>
        <authorList>
            <person name="Zaytseva Y.V."/>
            <person name="Iablokov S.N."/>
            <person name="Klyukina A."/>
        </authorList>
    </citation>
    <scope>NUCLEOTIDE SEQUENCE [LARGE SCALE GENOMIC DNA]</scope>
    <source>
        <strain evidence="4 5">94 rif-r</strain>
    </source>
</reference>
<evidence type="ECO:0000313" key="5">
    <source>
        <dbReference type="Proteomes" id="UP000596176"/>
    </source>
</evidence>
<organism evidence="4 5">
    <name type="scientific">Serratia proteamaculans</name>
    <dbReference type="NCBI Taxonomy" id="28151"/>
    <lineage>
        <taxon>Bacteria</taxon>
        <taxon>Pseudomonadati</taxon>
        <taxon>Pseudomonadota</taxon>
        <taxon>Gammaproteobacteria</taxon>
        <taxon>Enterobacterales</taxon>
        <taxon>Yersiniaceae</taxon>
        <taxon>Serratia</taxon>
    </lineage>
</organism>
<dbReference type="InterPro" id="IPR016181">
    <property type="entry name" value="Acyl_CoA_acyltransferase"/>
</dbReference>
<dbReference type="CDD" id="cd04301">
    <property type="entry name" value="NAT_SF"/>
    <property type="match status" value="1"/>
</dbReference>
<dbReference type="AlphaFoldDB" id="A0A7U0N7H4"/>
<keyword evidence="1 4" id="KW-0808">Transferase</keyword>
<evidence type="ECO:0000313" key="4">
    <source>
        <dbReference type="EMBL" id="QQX53954.1"/>
    </source>
</evidence>
<keyword evidence="2" id="KW-0012">Acyltransferase</keyword>
<evidence type="ECO:0000259" key="3">
    <source>
        <dbReference type="PROSITE" id="PS51186"/>
    </source>
</evidence>